<dbReference type="InterPro" id="IPR003441">
    <property type="entry name" value="NAC-dom"/>
</dbReference>
<dbReference type="Gene3D" id="1.20.58.1310">
    <property type="entry name" value="PRONE domain, subdomain 2"/>
    <property type="match status" value="1"/>
</dbReference>
<proteinExistence type="predicted"/>
<evidence type="ECO:0000259" key="6">
    <source>
        <dbReference type="PROSITE" id="PS51005"/>
    </source>
</evidence>
<feature type="domain" description="NAC" evidence="6">
    <location>
        <begin position="7"/>
        <end position="175"/>
    </location>
</feature>
<dbReference type="SUPFAM" id="SSF101941">
    <property type="entry name" value="NAC domain"/>
    <property type="match status" value="1"/>
</dbReference>
<dbReference type="AlphaFoldDB" id="A0AAD8MQE5"/>
<dbReference type="PANTHER" id="PTHR31719">
    <property type="entry name" value="NAC TRANSCRIPTION FACTOR 56"/>
    <property type="match status" value="1"/>
</dbReference>
<dbReference type="GO" id="GO:0005085">
    <property type="term" value="F:guanyl-nucleotide exchange factor activity"/>
    <property type="evidence" value="ECO:0007669"/>
    <property type="project" value="UniProtKB-UniRule"/>
</dbReference>
<evidence type="ECO:0000256" key="2">
    <source>
        <dbReference type="ARBA" id="ARBA00023125"/>
    </source>
</evidence>
<evidence type="ECO:0000313" key="9">
    <source>
        <dbReference type="Proteomes" id="UP001237642"/>
    </source>
</evidence>
<protein>
    <recommendedName>
        <fullName evidence="10">NAC domain-containing protein</fullName>
    </recommendedName>
</protein>
<evidence type="ECO:0000259" key="7">
    <source>
        <dbReference type="PROSITE" id="PS51334"/>
    </source>
</evidence>
<dbReference type="GO" id="GO:0006355">
    <property type="term" value="P:regulation of DNA-templated transcription"/>
    <property type="evidence" value="ECO:0007669"/>
    <property type="project" value="InterPro"/>
</dbReference>
<organism evidence="8 9">
    <name type="scientific">Heracleum sosnowskyi</name>
    <dbReference type="NCBI Taxonomy" id="360622"/>
    <lineage>
        <taxon>Eukaryota</taxon>
        <taxon>Viridiplantae</taxon>
        <taxon>Streptophyta</taxon>
        <taxon>Embryophyta</taxon>
        <taxon>Tracheophyta</taxon>
        <taxon>Spermatophyta</taxon>
        <taxon>Magnoliopsida</taxon>
        <taxon>eudicotyledons</taxon>
        <taxon>Gunneridae</taxon>
        <taxon>Pentapetalae</taxon>
        <taxon>asterids</taxon>
        <taxon>campanulids</taxon>
        <taxon>Apiales</taxon>
        <taxon>Apiaceae</taxon>
        <taxon>Apioideae</taxon>
        <taxon>apioid superclade</taxon>
        <taxon>Tordylieae</taxon>
        <taxon>Tordyliinae</taxon>
        <taxon>Heracleum</taxon>
    </lineage>
</organism>
<sequence length="623" mass="70300">MGEKLNWPPGYRFKPTDEELICYYLKRRILRQKLYCDIIKDRELYGPKCTPWDLFDVHDNSWIVFKDKPTEKIVYVFTTLSKLRKTDDVRSRENTCKKAGCGTWVGQNKKPIKDGMGNLIGEKRMLVFEITEIGVEFDRSKAGYFKMHEYSLSGVNKGFGSTAGDDFVLCKITFDSAKKLTYKLGLKSDVEICGEGQKKEQIMKNLEHTVCDNLEETGNLPSQSEGSVCGNFEGSECLTSENLVVLDSGISNYDYLLDNCYVAATQECNIAAPECNELCGDPGFDMDLLIDLLTNDQEEGPKDSNALGKRKFEEEENLSREQSNLSRHGVNGLCKWPFPYVTVLLWYFRLNLIYVVLSCSTLTIPSQFLLDLPNKLKPGEIITSTVNGTDTQQSLLRQGSLTFPSPLSQKTVDEVCDELHKLQQEQENGSAANVQEVDSAQHQTTSEEITLEDFLIMAGVVRAHDRPPSPLLQQSCVLYQNNNNTALGSGPPGSMFPGLPHTALDIQKIQYNKDVGQSILESYSRVIETLDFNLMTRIDDLQYVDDATRQRAAAEFSPMLGESDSASSIPTQNYRSISRRACSQFSTLLAHLDQQRKLTEIHDTRRIFLFGDNKPEENRLIIK</sequence>
<keyword evidence="2" id="KW-0238">DNA-binding</keyword>
<keyword evidence="9" id="KW-1185">Reference proteome</keyword>
<keyword evidence="3" id="KW-0804">Transcription</keyword>
<keyword evidence="5" id="KW-0344">Guanine-nucleotide releasing factor</keyword>
<dbReference type="InterPro" id="IPR005512">
    <property type="entry name" value="PRONE_dom"/>
</dbReference>
<dbReference type="Gene3D" id="1.20.58.2010">
    <property type="entry name" value="PRONE domain, subdomain 1"/>
    <property type="match status" value="1"/>
</dbReference>
<keyword evidence="1" id="KW-0805">Transcription regulation</keyword>
<name>A0AAD8MQE5_9APIA</name>
<reference evidence="8" key="1">
    <citation type="submission" date="2023-02" db="EMBL/GenBank/DDBJ databases">
        <title>Genome of toxic invasive species Heracleum sosnowskyi carries increased number of genes despite the absence of recent whole-genome duplications.</title>
        <authorList>
            <person name="Schelkunov M."/>
            <person name="Shtratnikova V."/>
            <person name="Makarenko M."/>
            <person name="Klepikova A."/>
            <person name="Omelchenko D."/>
            <person name="Novikova G."/>
            <person name="Obukhova E."/>
            <person name="Bogdanov V."/>
            <person name="Penin A."/>
            <person name="Logacheva M."/>
        </authorList>
    </citation>
    <scope>NUCLEOTIDE SEQUENCE</scope>
    <source>
        <strain evidence="8">Hsosn_3</strain>
        <tissue evidence="8">Leaf</tissue>
    </source>
</reference>
<dbReference type="InterPro" id="IPR036093">
    <property type="entry name" value="NAC_dom_sf"/>
</dbReference>
<accession>A0AAD8MQE5</accession>
<dbReference type="Gene3D" id="2.170.150.80">
    <property type="entry name" value="NAC domain"/>
    <property type="match status" value="1"/>
</dbReference>
<comment type="caution">
    <text evidence="8">The sequence shown here is derived from an EMBL/GenBank/DDBJ whole genome shotgun (WGS) entry which is preliminary data.</text>
</comment>
<dbReference type="PROSITE" id="PS51334">
    <property type="entry name" value="PRONE"/>
    <property type="match status" value="1"/>
</dbReference>
<evidence type="ECO:0000313" key="8">
    <source>
        <dbReference type="EMBL" id="KAK1385635.1"/>
    </source>
</evidence>
<evidence type="ECO:0000256" key="3">
    <source>
        <dbReference type="ARBA" id="ARBA00023163"/>
    </source>
</evidence>
<dbReference type="GO" id="GO:0048731">
    <property type="term" value="P:system development"/>
    <property type="evidence" value="ECO:0007669"/>
    <property type="project" value="TreeGrafter"/>
</dbReference>
<evidence type="ECO:0000256" key="5">
    <source>
        <dbReference type="PROSITE-ProRule" id="PRU00663"/>
    </source>
</evidence>
<dbReference type="EMBL" id="JAUIZM010000005">
    <property type="protein sequence ID" value="KAK1385635.1"/>
    <property type="molecule type" value="Genomic_DNA"/>
</dbReference>
<dbReference type="PANTHER" id="PTHR31719:SF164">
    <property type="entry name" value="NAC DOMAIN-CONTAINING PROTEIN"/>
    <property type="match status" value="1"/>
</dbReference>
<dbReference type="Pfam" id="PF02365">
    <property type="entry name" value="NAM"/>
    <property type="match status" value="1"/>
</dbReference>
<dbReference type="PROSITE" id="PS51005">
    <property type="entry name" value="NAC"/>
    <property type="match status" value="1"/>
</dbReference>
<keyword evidence="4" id="KW-0539">Nucleus</keyword>
<dbReference type="Pfam" id="PF03759">
    <property type="entry name" value="PRONE"/>
    <property type="match status" value="1"/>
</dbReference>
<dbReference type="Proteomes" id="UP001237642">
    <property type="component" value="Unassembled WGS sequence"/>
</dbReference>
<reference evidence="8" key="2">
    <citation type="submission" date="2023-05" db="EMBL/GenBank/DDBJ databases">
        <authorList>
            <person name="Schelkunov M.I."/>
        </authorList>
    </citation>
    <scope>NUCLEOTIDE SEQUENCE</scope>
    <source>
        <strain evidence="8">Hsosn_3</strain>
        <tissue evidence="8">Leaf</tissue>
    </source>
</reference>
<dbReference type="GO" id="GO:0003677">
    <property type="term" value="F:DNA binding"/>
    <property type="evidence" value="ECO:0007669"/>
    <property type="project" value="UniProtKB-KW"/>
</dbReference>
<evidence type="ECO:0000256" key="1">
    <source>
        <dbReference type="ARBA" id="ARBA00023015"/>
    </source>
</evidence>
<evidence type="ECO:0008006" key="10">
    <source>
        <dbReference type="Google" id="ProtNLM"/>
    </source>
</evidence>
<feature type="domain" description="PRONE" evidence="7">
    <location>
        <begin position="494"/>
        <end position="555"/>
    </location>
</feature>
<gene>
    <name evidence="8" type="ORF">POM88_023370</name>
</gene>
<evidence type="ECO:0000256" key="4">
    <source>
        <dbReference type="ARBA" id="ARBA00023242"/>
    </source>
</evidence>